<evidence type="ECO:0000256" key="1">
    <source>
        <dbReference type="ARBA" id="ARBA00005234"/>
    </source>
</evidence>
<dbReference type="PANTHER" id="PTHR34835">
    <property type="entry name" value="OS07G0283600 PROTEIN-RELATED"/>
    <property type="match status" value="1"/>
</dbReference>
<dbReference type="AlphaFoldDB" id="A0A9R1XV40"/>
<name>A0A9R1XV40_LACSA</name>
<evidence type="ECO:0000313" key="6">
    <source>
        <dbReference type="EMBL" id="KAJ0220322.1"/>
    </source>
</evidence>
<evidence type="ECO:0000259" key="5">
    <source>
        <dbReference type="Pfam" id="PF02902"/>
    </source>
</evidence>
<keyword evidence="7" id="KW-1185">Reference proteome</keyword>
<evidence type="ECO:0000256" key="2">
    <source>
        <dbReference type="ARBA" id="ARBA00022670"/>
    </source>
</evidence>
<evidence type="ECO:0000313" key="7">
    <source>
        <dbReference type="Proteomes" id="UP000235145"/>
    </source>
</evidence>
<evidence type="ECO:0000256" key="4">
    <source>
        <dbReference type="SAM" id="MobiDB-lite"/>
    </source>
</evidence>
<dbReference type="Proteomes" id="UP000235145">
    <property type="component" value="Unassembled WGS sequence"/>
</dbReference>
<comment type="caution">
    <text evidence="6">The sequence shown here is derived from an EMBL/GenBank/DDBJ whole genome shotgun (WGS) entry which is preliminary data.</text>
</comment>
<dbReference type="PANTHER" id="PTHR34835:SF90">
    <property type="entry name" value="AMINOTRANSFERASE-LIKE PLANT MOBILE DOMAIN-CONTAINING PROTEIN"/>
    <property type="match status" value="1"/>
</dbReference>
<dbReference type="Pfam" id="PF02902">
    <property type="entry name" value="Peptidase_C48"/>
    <property type="match status" value="1"/>
</dbReference>
<evidence type="ECO:0000256" key="3">
    <source>
        <dbReference type="ARBA" id="ARBA00022801"/>
    </source>
</evidence>
<dbReference type="SUPFAM" id="SSF54001">
    <property type="entry name" value="Cysteine proteinases"/>
    <property type="match status" value="1"/>
</dbReference>
<dbReference type="InterPro" id="IPR038765">
    <property type="entry name" value="Papain-like_cys_pep_sf"/>
</dbReference>
<organism evidence="6 7">
    <name type="scientific">Lactuca sativa</name>
    <name type="common">Garden lettuce</name>
    <dbReference type="NCBI Taxonomy" id="4236"/>
    <lineage>
        <taxon>Eukaryota</taxon>
        <taxon>Viridiplantae</taxon>
        <taxon>Streptophyta</taxon>
        <taxon>Embryophyta</taxon>
        <taxon>Tracheophyta</taxon>
        <taxon>Spermatophyta</taxon>
        <taxon>Magnoliopsida</taxon>
        <taxon>eudicotyledons</taxon>
        <taxon>Gunneridae</taxon>
        <taxon>Pentapetalae</taxon>
        <taxon>asterids</taxon>
        <taxon>campanulids</taxon>
        <taxon>Asterales</taxon>
        <taxon>Asteraceae</taxon>
        <taxon>Cichorioideae</taxon>
        <taxon>Cichorieae</taxon>
        <taxon>Lactucinae</taxon>
        <taxon>Lactuca</taxon>
    </lineage>
</organism>
<sequence>MSSTINRSGRSRKKSERILLKTAFNKFTNEESNPLLIDIEDEDNEGNEIVQPRIRREGQKKCSTPKKKTKKQTGGVGERVNRTPAHSMRRDLKVVVLSSNSKKNMKPKVNVKKFDGGNSRFTKSKKNIQKQKGKYNVTVKKLDEDEDFDFEDDKPVVTRKKRRHYTSFKNDDKENVKKFKRQRNKEGNVVKARKLPKVVASDVEESRRIQVRTSPNVLYSCMHNLSKEQEAYISSIGLGHLLNMKVDGCASIMGHYIVRNFDADRMVLKLHHGEIPINRQVIHEMLGLPLRHVTIKSMPYREVTGDTIIVWRKQFEDEDNIRPRAVQQVIMQSTCADLIFKVNIFVLLCNTLGQSMSMGTCDLSMLSKVTKDLDLSDIDWCGYVFDCLKETKSAWNPNSKKGFYVGPIILLLLLYVESVRCDSVKIVRCRPAICCWDVDKLCEQERVECRTIGLGMGELQDPFQVINEASGTGNVGQEKVQGNDAGGVRCKGNQGYEIFSGSGESVETTISTIKEMYDMILQQKKVLEDKINDAVKKYPENQLVKEWKNKVNDLFSEVSASEEPEQSQWWYDNEAEIERTLILATTHKQFDNSPIAKCSIQMSQEYADFANRSGKKSFKNTPPSKMEMPIPLSVVPFNNDEHWVSRRGYRPRIKSKYLKSPYIIRAVDIIKGVPRHEKRVAEWIFSLQGKPNKRAPESPLRVYCKTYVTNSYLESDLTESQHKDKFIENLVLSIEDMDTSLCFVGLLFLPIIRSFHIFLFVINLQHPEFVIVDNNKVDDPDGERYGQLPQIIKEYIVDYLKSQNHPKAEMFSHVMPHRLEMPWRTINNNIDCGVFTMRHMETYMGGSMNEFKTGFTNESSAQDDQLVKLRTKYLYKIITHEYNVQKDYVLQKVDEFHKIPSRQRSQLLAIAKEEIHRRLDDLS</sequence>
<dbReference type="EMBL" id="NBSK02000002">
    <property type="protein sequence ID" value="KAJ0220322.1"/>
    <property type="molecule type" value="Genomic_DNA"/>
</dbReference>
<dbReference type="Gene3D" id="3.40.395.10">
    <property type="entry name" value="Adenoviral Proteinase, Chain A"/>
    <property type="match status" value="1"/>
</dbReference>
<reference evidence="6 7" key="1">
    <citation type="journal article" date="2017" name="Nat. Commun.">
        <title>Genome assembly with in vitro proximity ligation data and whole-genome triplication in lettuce.</title>
        <authorList>
            <person name="Reyes-Chin-Wo S."/>
            <person name="Wang Z."/>
            <person name="Yang X."/>
            <person name="Kozik A."/>
            <person name="Arikit S."/>
            <person name="Song C."/>
            <person name="Xia L."/>
            <person name="Froenicke L."/>
            <person name="Lavelle D.O."/>
            <person name="Truco M.J."/>
            <person name="Xia R."/>
            <person name="Zhu S."/>
            <person name="Xu C."/>
            <person name="Xu H."/>
            <person name="Xu X."/>
            <person name="Cox K."/>
            <person name="Korf I."/>
            <person name="Meyers B.C."/>
            <person name="Michelmore R.W."/>
        </authorList>
    </citation>
    <scope>NUCLEOTIDE SEQUENCE [LARGE SCALE GENOMIC DNA]</scope>
    <source>
        <strain evidence="7">cv. Salinas</strain>
        <tissue evidence="6">Seedlings</tissue>
    </source>
</reference>
<proteinExistence type="inferred from homology"/>
<protein>
    <recommendedName>
        <fullName evidence="5">Ubiquitin-like protease family profile domain-containing protein</fullName>
    </recommendedName>
</protein>
<keyword evidence="3" id="KW-0378">Hydrolase</keyword>
<gene>
    <name evidence="6" type="ORF">LSAT_V11C200075490</name>
</gene>
<comment type="similarity">
    <text evidence="1">Belongs to the peptidase C48 family.</text>
</comment>
<dbReference type="GO" id="GO:0006508">
    <property type="term" value="P:proteolysis"/>
    <property type="evidence" value="ECO:0007669"/>
    <property type="project" value="UniProtKB-KW"/>
</dbReference>
<keyword evidence="2" id="KW-0645">Protease</keyword>
<feature type="domain" description="Ubiquitin-like protease family profile" evidence="5">
    <location>
        <begin position="744"/>
        <end position="859"/>
    </location>
</feature>
<feature type="region of interest" description="Disordered" evidence="4">
    <location>
        <begin position="38"/>
        <end position="85"/>
    </location>
</feature>
<dbReference type="GO" id="GO:0008234">
    <property type="term" value="F:cysteine-type peptidase activity"/>
    <property type="evidence" value="ECO:0007669"/>
    <property type="project" value="InterPro"/>
</dbReference>
<dbReference type="InterPro" id="IPR003653">
    <property type="entry name" value="Peptidase_C48_C"/>
</dbReference>
<accession>A0A9R1XV40</accession>